<evidence type="ECO:0000313" key="3">
    <source>
        <dbReference type="Proteomes" id="UP001366503"/>
    </source>
</evidence>
<feature type="region of interest" description="Disordered" evidence="1">
    <location>
        <begin position="1"/>
        <end position="59"/>
    </location>
</feature>
<evidence type="ECO:0000313" key="2">
    <source>
        <dbReference type="EMBL" id="MEI9405541.1"/>
    </source>
</evidence>
<name>A0ABU8KIL0_9HYPH</name>
<reference evidence="2 3" key="1">
    <citation type="submission" date="2022-12" db="EMBL/GenBank/DDBJ databases">
        <authorList>
            <person name="Muema E."/>
        </authorList>
    </citation>
    <scope>NUCLEOTIDE SEQUENCE [LARGE SCALE GENOMIC DNA]</scope>
    <source>
        <strain evidence="3">1330</strain>
    </source>
</reference>
<dbReference type="EMBL" id="JAPYKO010000023">
    <property type="protein sequence ID" value="MEI9405541.1"/>
    <property type="molecule type" value="Genomic_DNA"/>
</dbReference>
<gene>
    <name evidence="2" type="ORF">O7A05_25735</name>
</gene>
<keyword evidence="3" id="KW-1185">Reference proteome</keyword>
<dbReference type="RefSeq" id="WP_337095750.1">
    <property type="nucleotide sequence ID" value="NZ_JAPYKO010000023.1"/>
</dbReference>
<organism evidence="2 3">
    <name type="scientific">Mesorhizobium argentiipisi</name>
    <dbReference type="NCBI Taxonomy" id="3015175"/>
    <lineage>
        <taxon>Bacteria</taxon>
        <taxon>Pseudomonadati</taxon>
        <taxon>Pseudomonadota</taxon>
        <taxon>Alphaproteobacteria</taxon>
        <taxon>Hyphomicrobiales</taxon>
        <taxon>Phyllobacteriaceae</taxon>
        <taxon>Mesorhizobium</taxon>
    </lineage>
</organism>
<protein>
    <submittedName>
        <fullName evidence="2">Uncharacterized protein</fullName>
    </submittedName>
</protein>
<proteinExistence type="predicted"/>
<feature type="compositionally biased region" description="Basic and acidic residues" evidence="1">
    <location>
        <begin position="1"/>
        <end position="28"/>
    </location>
</feature>
<accession>A0ABU8KIL0</accession>
<comment type="caution">
    <text evidence="2">The sequence shown here is derived from an EMBL/GenBank/DDBJ whole genome shotgun (WGS) entry which is preliminary data.</text>
</comment>
<dbReference type="Proteomes" id="UP001366503">
    <property type="component" value="Unassembled WGS sequence"/>
</dbReference>
<evidence type="ECO:0000256" key="1">
    <source>
        <dbReference type="SAM" id="MobiDB-lite"/>
    </source>
</evidence>
<sequence>MTITPRDKDQEKGDEVLRRLLKTPPDHRTAKKPVNRPLTEKPAKQKPGGNPAKNDRPED</sequence>